<dbReference type="PANTHER" id="PTHR21229:SF1">
    <property type="entry name" value="GH17801P"/>
    <property type="match status" value="1"/>
</dbReference>
<feature type="transmembrane region" description="Helical" evidence="6">
    <location>
        <begin position="269"/>
        <end position="289"/>
    </location>
</feature>
<gene>
    <name evidence="8" type="ORF">OJ252_406</name>
</gene>
<dbReference type="EMBL" id="JAPCXB010000013">
    <property type="protein sequence ID" value="KAJ1614927.1"/>
    <property type="molecule type" value="Genomic_DNA"/>
</dbReference>
<feature type="transmembrane region" description="Helical" evidence="6">
    <location>
        <begin position="380"/>
        <end position="402"/>
    </location>
</feature>
<feature type="transmembrane region" description="Helical" evidence="6">
    <location>
        <begin position="301"/>
        <end position="317"/>
    </location>
</feature>
<evidence type="ECO:0000256" key="2">
    <source>
        <dbReference type="ARBA" id="ARBA00022692"/>
    </source>
</evidence>
<accession>A0ABQ8PB48</accession>
<proteinExistence type="predicted"/>
<evidence type="ECO:0000313" key="8">
    <source>
        <dbReference type="EMBL" id="KAJ1614927.1"/>
    </source>
</evidence>
<feature type="transmembrane region" description="Helical" evidence="6">
    <location>
        <begin position="12"/>
        <end position="33"/>
    </location>
</feature>
<feature type="transmembrane region" description="Helical" evidence="6">
    <location>
        <begin position="198"/>
        <end position="215"/>
    </location>
</feature>
<dbReference type="InterPro" id="IPR053937">
    <property type="entry name" value="GOST_TM"/>
</dbReference>
<protein>
    <submittedName>
        <fullName evidence="8">PTM1-like protein</fullName>
    </submittedName>
</protein>
<evidence type="ECO:0000259" key="7">
    <source>
        <dbReference type="Pfam" id="PF06814"/>
    </source>
</evidence>
<dbReference type="Proteomes" id="UP001071777">
    <property type="component" value="Unassembled WGS sequence"/>
</dbReference>
<keyword evidence="2 6" id="KW-0812">Transmembrane</keyword>
<sequence length="567" mass="66149">MRIAHTFFLIKLYLFWISLYNGDVVYSFVFNGLKIPPSKSILIHPHQFFVFEHNDVFHNLFISEYKKQPVIYFKDLKVKTSSGITQMSPGLEVIILPSKELDYLIKKDMLGTCCNHENLLTGDCQTENTFIKPKIEGLIYFQANNNGLNYSSAIKKGGAFSLLITNCGNLNNGYLFGEIVIKSSHGFLPAIEFMKIKLYFFGVGLYSSMTMYWLYKCIRNSGQFINIQYYMLGELLLSILSSFLWLQYFKQWNLTGINSMKLFSISTSTSILKLTILVILTLVASHGVGIYRTSIVSKKRSIIIIATGVIYFFNTLFKEYVNHLRSRNIYDTTNLLLYSLIPIGLLNGVVSFWIFHELINLLHRLEYDKQIGKLSVYKRFAYILLFITIIAFILFIFETRFYTWDISYRWKYQWIIQDAIPFFFAYILKLNLILLWIPVENSKNYINATEVPVEIIIELETQDSNIIHLDNRNESDIEKSMNVVPVKYKDMNPEDKLTFLDLDVKPWEFKQLGQQNNLEIQNETIYECEVSDLKTGHLQNELEVNKENSFCFNNSIKVSEYSALKNY</sequence>
<keyword evidence="5 6" id="KW-0472">Membrane</keyword>
<name>A0ABQ8PB48_9CRYT</name>
<evidence type="ECO:0000256" key="5">
    <source>
        <dbReference type="ARBA" id="ARBA00023136"/>
    </source>
</evidence>
<keyword evidence="3" id="KW-0732">Signal</keyword>
<evidence type="ECO:0000256" key="1">
    <source>
        <dbReference type="ARBA" id="ARBA00004141"/>
    </source>
</evidence>
<evidence type="ECO:0000256" key="6">
    <source>
        <dbReference type="SAM" id="Phobius"/>
    </source>
</evidence>
<feature type="transmembrane region" description="Helical" evidence="6">
    <location>
        <begin position="414"/>
        <end position="437"/>
    </location>
</feature>
<dbReference type="Pfam" id="PF06814">
    <property type="entry name" value="GOST_TM"/>
    <property type="match status" value="1"/>
</dbReference>
<feature type="transmembrane region" description="Helical" evidence="6">
    <location>
        <begin position="337"/>
        <end position="359"/>
    </location>
</feature>
<evidence type="ECO:0000313" key="9">
    <source>
        <dbReference type="Proteomes" id="UP001071777"/>
    </source>
</evidence>
<comment type="caution">
    <text evidence="8">The sequence shown here is derived from an EMBL/GenBank/DDBJ whole genome shotgun (WGS) entry which is preliminary data.</text>
</comment>
<dbReference type="InterPro" id="IPR009637">
    <property type="entry name" value="GPR107/GPR108-like"/>
</dbReference>
<keyword evidence="4 6" id="KW-1133">Transmembrane helix</keyword>
<comment type="subcellular location">
    <subcellularLocation>
        <location evidence="1">Membrane</location>
        <topology evidence="1">Multi-pass membrane protein</topology>
    </subcellularLocation>
</comment>
<dbReference type="PANTHER" id="PTHR21229">
    <property type="entry name" value="LUNG SEVEN TRANSMEMBRANE RECEPTOR"/>
    <property type="match status" value="1"/>
</dbReference>
<organism evidence="8 9">
    <name type="scientific">Cryptosporidium canis</name>
    <dbReference type="NCBI Taxonomy" id="195482"/>
    <lineage>
        <taxon>Eukaryota</taxon>
        <taxon>Sar</taxon>
        <taxon>Alveolata</taxon>
        <taxon>Apicomplexa</taxon>
        <taxon>Conoidasida</taxon>
        <taxon>Coccidia</taxon>
        <taxon>Eucoccidiorida</taxon>
        <taxon>Eimeriorina</taxon>
        <taxon>Cryptosporidiidae</taxon>
        <taxon>Cryptosporidium</taxon>
    </lineage>
</organism>
<feature type="transmembrane region" description="Helical" evidence="6">
    <location>
        <begin position="227"/>
        <end position="249"/>
    </location>
</feature>
<evidence type="ECO:0000256" key="4">
    <source>
        <dbReference type="ARBA" id="ARBA00022989"/>
    </source>
</evidence>
<evidence type="ECO:0000256" key="3">
    <source>
        <dbReference type="ARBA" id="ARBA00022729"/>
    </source>
</evidence>
<reference evidence="8" key="1">
    <citation type="submission" date="2022-10" db="EMBL/GenBank/DDBJ databases">
        <title>Adaptive evolution leads to modifications in subtelomeric GC content in a zoonotic Cryptosporidium species.</title>
        <authorList>
            <person name="Li J."/>
            <person name="Feng Y."/>
            <person name="Xiao L."/>
        </authorList>
    </citation>
    <scope>NUCLEOTIDE SEQUENCE</scope>
    <source>
        <strain evidence="8">25894</strain>
    </source>
</reference>
<keyword evidence="9" id="KW-1185">Reference proteome</keyword>
<feature type="domain" description="GOST seven transmembrane" evidence="7">
    <location>
        <begin position="196"/>
        <end position="442"/>
    </location>
</feature>